<gene>
    <name evidence="9" type="ORF">GBAR_LOCUS10287</name>
</gene>
<name>A0AA35WDP7_GEOBA</name>
<dbReference type="Proteomes" id="UP001174909">
    <property type="component" value="Unassembled WGS sequence"/>
</dbReference>
<evidence type="ECO:0000256" key="2">
    <source>
        <dbReference type="ARBA" id="ARBA00022448"/>
    </source>
</evidence>
<feature type="transmembrane region" description="Helical" evidence="7">
    <location>
        <begin position="9"/>
        <end position="30"/>
    </location>
</feature>
<dbReference type="GO" id="GO:0005886">
    <property type="term" value="C:plasma membrane"/>
    <property type="evidence" value="ECO:0007669"/>
    <property type="project" value="UniProtKB-SubCell"/>
</dbReference>
<comment type="caution">
    <text evidence="9">The sequence shown here is derived from an EMBL/GenBank/DDBJ whole genome shotgun (WGS) entry which is preliminary data.</text>
</comment>
<organism evidence="9 10">
    <name type="scientific">Geodia barretti</name>
    <name type="common">Barrett's horny sponge</name>
    <dbReference type="NCBI Taxonomy" id="519541"/>
    <lineage>
        <taxon>Eukaryota</taxon>
        <taxon>Metazoa</taxon>
        <taxon>Porifera</taxon>
        <taxon>Demospongiae</taxon>
        <taxon>Heteroscleromorpha</taxon>
        <taxon>Tetractinellida</taxon>
        <taxon>Astrophorina</taxon>
        <taxon>Geodiidae</taxon>
        <taxon>Geodia</taxon>
    </lineage>
</organism>
<evidence type="ECO:0000256" key="7">
    <source>
        <dbReference type="SAM" id="Phobius"/>
    </source>
</evidence>
<dbReference type="InterPro" id="IPR000515">
    <property type="entry name" value="MetI-like"/>
</dbReference>
<keyword evidence="10" id="KW-1185">Reference proteome</keyword>
<proteinExistence type="predicted"/>
<feature type="transmembrane region" description="Helical" evidence="7">
    <location>
        <begin position="284"/>
        <end position="310"/>
    </location>
</feature>
<evidence type="ECO:0000256" key="1">
    <source>
        <dbReference type="ARBA" id="ARBA00004651"/>
    </source>
</evidence>
<dbReference type="SUPFAM" id="SSF161098">
    <property type="entry name" value="MetI-like"/>
    <property type="match status" value="1"/>
</dbReference>
<dbReference type="PROSITE" id="PS50928">
    <property type="entry name" value="ABC_TM1"/>
    <property type="match status" value="1"/>
</dbReference>
<dbReference type="InterPro" id="IPR045621">
    <property type="entry name" value="BPD_transp_1_N"/>
</dbReference>
<evidence type="ECO:0000256" key="5">
    <source>
        <dbReference type="ARBA" id="ARBA00022989"/>
    </source>
</evidence>
<dbReference type="Pfam" id="PF00528">
    <property type="entry name" value="BPD_transp_1"/>
    <property type="match status" value="1"/>
</dbReference>
<dbReference type="CDD" id="cd06261">
    <property type="entry name" value="TM_PBP2"/>
    <property type="match status" value="1"/>
</dbReference>
<dbReference type="PANTHER" id="PTHR43163">
    <property type="entry name" value="DIPEPTIDE TRANSPORT SYSTEM PERMEASE PROTEIN DPPB-RELATED"/>
    <property type="match status" value="1"/>
</dbReference>
<keyword evidence="5 7" id="KW-1133">Transmembrane helix</keyword>
<keyword evidence="6 7" id="KW-0472">Membrane</keyword>
<dbReference type="AlphaFoldDB" id="A0AA35WDP7"/>
<accession>A0AA35WDP7</accession>
<protein>
    <submittedName>
        <fullName evidence="9">Peptide transport system permease protein BAB2_1050</fullName>
    </submittedName>
</protein>
<comment type="subcellular location">
    <subcellularLocation>
        <location evidence="1">Cell membrane</location>
        <topology evidence="1">Multi-pass membrane protein</topology>
    </subcellularLocation>
</comment>
<keyword evidence="4 7" id="KW-0812">Transmembrane</keyword>
<evidence type="ECO:0000256" key="3">
    <source>
        <dbReference type="ARBA" id="ARBA00022475"/>
    </source>
</evidence>
<feature type="transmembrane region" description="Helical" evidence="7">
    <location>
        <begin position="183"/>
        <end position="200"/>
    </location>
</feature>
<dbReference type="PANTHER" id="PTHR43163:SF6">
    <property type="entry name" value="DIPEPTIDE TRANSPORT SYSTEM PERMEASE PROTEIN DPPB-RELATED"/>
    <property type="match status" value="1"/>
</dbReference>
<dbReference type="GO" id="GO:0071916">
    <property type="term" value="F:dipeptide transmembrane transporter activity"/>
    <property type="evidence" value="ECO:0007669"/>
    <property type="project" value="TreeGrafter"/>
</dbReference>
<keyword evidence="2" id="KW-0813">Transport</keyword>
<evidence type="ECO:0000313" key="10">
    <source>
        <dbReference type="Proteomes" id="UP001174909"/>
    </source>
</evidence>
<dbReference type="InterPro" id="IPR035906">
    <property type="entry name" value="MetI-like_sf"/>
</dbReference>
<dbReference type="Pfam" id="PF19300">
    <property type="entry name" value="BPD_transp_1_N"/>
    <property type="match status" value="1"/>
</dbReference>
<evidence type="ECO:0000256" key="4">
    <source>
        <dbReference type="ARBA" id="ARBA00022692"/>
    </source>
</evidence>
<sequence length="318" mass="35371">MQGYILRRLLYAIPTIIGVSIIIFMAMRVVPGDPVMVMFGDEPELIRPEDRAKIEADLGLSDPLVVQYGNWMKDIVTGKLGVSFWRGDTVADLIKRRGPLTIEIAVLAIILAWVIGVPVGILSALHQNSVADHLARFFTVLFLAIPSFWLASLAVLVLLLVWGWGAPLGVIDIWDDPIQNLQIVVRPVIVLGLAVSAYIARMTRSTLLEVIREDYIRTARAKGLRERVVVWRHGLRNSMLPVVTLSGILFGFMLEGSVVLEQAFNVPGLGKSMVGAFRDIDYTVIQSLVLLYGVVFVVINLLIDISYAWLDPRIRYGK</sequence>
<evidence type="ECO:0000313" key="9">
    <source>
        <dbReference type="EMBL" id="CAI8016794.1"/>
    </source>
</evidence>
<feature type="transmembrane region" description="Helical" evidence="7">
    <location>
        <begin position="104"/>
        <end position="125"/>
    </location>
</feature>
<reference evidence="9" key="1">
    <citation type="submission" date="2023-03" db="EMBL/GenBank/DDBJ databases">
        <authorList>
            <person name="Steffen K."/>
            <person name="Cardenas P."/>
        </authorList>
    </citation>
    <scope>NUCLEOTIDE SEQUENCE</scope>
</reference>
<feature type="domain" description="ABC transmembrane type-1" evidence="8">
    <location>
        <begin position="98"/>
        <end position="303"/>
    </location>
</feature>
<feature type="transmembrane region" description="Helical" evidence="7">
    <location>
        <begin position="137"/>
        <end position="163"/>
    </location>
</feature>
<feature type="transmembrane region" description="Helical" evidence="7">
    <location>
        <begin position="242"/>
        <end position="264"/>
    </location>
</feature>
<keyword evidence="3" id="KW-1003">Cell membrane</keyword>
<evidence type="ECO:0000256" key="6">
    <source>
        <dbReference type="ARBA" id="ARBA00023136"/>
    </source>
</evidence>
<evidence type="ECO:0000259" key="8">
    <source>
        <dbReference type="PROSITE" id="PS50928"/>
    </source>
</evidence>
<dbReference type="EMBL" id="CASHTH010001564">
    <property type="protein sequence ID" value="CAI8016794.1"/>
    <property type="molecule type" value="Genomic_DNA"/>
</dbReference>
<dbReference type="Gene3D" id="1.10.3720.10">
    <property type="entry name" value="MetI-like"/>
    <property type="match status" value="1"/>
</dbReference>